<name>A0A0D1LA27_9MYCO</name>
<comment type="caution">
    <text evidence="10">The sequence shown here is derived from an EMBL/GenBank/DDBJ whole genome shotgun (WGS) entry which is preliminary data.</text>
</comment>
<dbReference type="PANTHER" id="PTHR11814">
    <property type="entry name" value="SULFATE TRANSPORTER"/>
    <property type="match status" value="1"/>
</dbReference>
<evidence type="ECO:0000256" key="7">
    <source>
        <dbReference type="PIRSR" id="PIRSR601765-1"/>
    </source>
</evidence>
<dbReference type="SUPFAM" id="SSF53056">
    <property type="entry name" value="beta-carbonic anhydrase, cab"/>
    <property type="match status" value="1"/>
</dbReference>
<keyword evidence="11" id="KW-1185">Reference proteome</keyword>
<feature type="domain" description="SLC26A/SulP transporter" evidence="9">
    <location>
        <begin position="34"/>
        <end position="390"/>
    </location>
</feature>
<dbReference type="Pfam" id="PF00484">
    <property type="entry name" value="Pro_CA"/>
    <property type="match status" value="1"/>
</dbReference>
<organism evidence="10 11">
    <name type="scientific">Mycolicibacterium llatzerense</name>
    <dbReference type="NCBI Taxonomy" id="280871"/>
    <lineage>
        <taxon>Bacteria</taxon>
        <taxon>Bacillati</taxon>
        <taxon>Actinomycetota</taxon>
        <taxon>Actinomycetes</taxon>
        <taxon>Mycobacteriales</taxon>
        <taxon>Mycobacteriaceae</taxon>
        <taxon>Mycolicibacterium</taxon>
    </lineage>
</organism>
<feature type="binding site" evidence="7">
    <location>
        <position position="631"/>
    </location>
    <ligand>
        <name>Zn(2+)</name>
        <dbReference type="ChEBI" id="CHEBI:29105"/>
    </ligand>
</feature>
<keyword evidence="7" id="KW-0862">Zinc</keyword>
<comment type="similarity">
    <text evidence="2">Belongs to the beta-class carbonic anhydrase family.</text>
</comment>
<comment type="function">
    <text evidence="6">Catalyzes the reversible hydration of carbon dioxide to form bicarbonate.</text>
</comment>
<feature type="transmembrane region" description="Helical" evidence="8">
    <location>
        <begin position="211"/>
        <end position="230"/>
    </location>
</feature>
<evidence type="ECO:0000259" key="9">
    <source>
        <dbReference type="Pfam" id="PF00916"/>
    </source>
</evidence>
<keyword evidence="4 8" id="KW-1133">Transmembrane helix</keyword>
<dbReference type="GO" id="GO:0004089">
    <property type="term" value="F:carbonate dehydratase activity"/>
    <property type="evidence" value="ECO:0007669"/>
    <property type="project" value="InterPro"/>
</dbReference>
<feature type="transmembrane region" description="Helical" evidence="8">
    <location>
        <begin position="257"/>
        <end position="278"/>
    </location>
</feature>
<dbReference type="PATRIC" id="fig|280871.6.peg.1477"/>
<dbReference type="GO" id="GO:0016020">
    <property type="term" value="C:membrane"/>
    <property type="evidence" value="ECO:0007669"/>
    <property type="project" value="UniProtKB-SubCell"/>
</dbReference>
<evidence type="ECO:0000256" key="2">
    <source>
        <dbReference type="ARBA" id="ARBA00006217"/>
    </source>
</evidence>
<evidence type="ECO:0000256" key="6">
    <source>
        <dbReference type="ARBA" id="ARBA00024993"/>
    </source>
</evidence>
<dbReference type="InterPro" id="IPR036874">
    <property type="entry name" value="Carbonic_anhydrase_sf"/>
</dbReference>
<dbReference type="GO" id="GO:0008270">
    <property type="term" value="F:zinc ion binding"/>
    <property type="evidence" value="ECO:0007669"/>
    <property type="project" value="InterPro"/>
</dbReference>
<feature type="binding site" evidence="7">
    <location>
        <position position="634"/>
    </location>
    <ligand>
        <name>Zn(2+)</name>
        <dbReference type="ChEBI" id="CHEBI:29105"/>
    </ligand>
</feature>
<dbReference type="SMART" id="SM00947">
    <property type="entry name" value="Pro_CA"/>
    <property type="match status" value="1"/>
</dbReference>
<dbReference type="EMBL" id="JXST01000007">
    <property type="protein sequence ID" value="KIU17680.1"/>
    <property type="molecule type" value="Genomic_DNA"/>
</dbReference>
<feature type="transmembrane region" description="Helical" evidence="8">
    <location>
        <begin position="64"/>
        <end position="85"/>
    </location>
</feature>
<dbReference type="Proteomes" id="UP000032221">
    <property type="component" value="Unassembled WGS sequence"/>
</dbReference>
<feature type="binding site" evidence="7">
    <location>
        <position position="573"/>
    </location>
    <ligand>
        <name>Zn(2+)</name>
        <dbReference type="ChEBI" id="CHEBI:29105"/>
    </ligand>
</feature>
<feature type="transmembrane region" description="Helical" evidence="8">
    <location>
        <begin position="299"/>
        <end position="318"/>
    </location>
</feature>
<feature type="transmembrane region" description="Helical" evidence="8">
    <location>
        <begin position="338"/>
        <end position="367"/>
    </location>
</feature>
<evidence type="ECO:0000256" key="8">
    <source>
        <dbReference type="SAM" id="Phobius"/>
    </source>
</evidence>
<feature type="transmembrane region" description="Helical" evidence="8">
    <location>
        <begin position="388"/>
        <end position="418"/>
    </location>
</feature>
<dbReference type="Pfam" id="PF00916">
    <property type="entry name" value="Sulfate_transp"/>
    <property type="match status" value="1"/>
</dbReference>
<comment type="cofactor">
    <cofactor evidence="7">
        <name>Zn(2+)</name>
        <dbReference type="ChEBI" id="CHEBI:29105"/>
    </cofactor>
    <text evidence="7">Binds 1 zinc ion per subunit.</text>
</comment>
<sequence>MSEQCPHGPTTFSSRTELGMLETAPPAKGLRAILRYDLPASLVVFLVALPLSLGIAVASGAPILAGIIAAIVGGIVAGALGGSPLQVSGPAAGLTVVVAGLIAEFGWGVTCAITVGAGILQILFGLSRVARAALAISPVVVHAMLAGIGITIALQQMHVLLGGASKSSAWENIEGLPAQLMSIHGPGFLLGMLVIVTLVAWRWVPAPVNRIPGPLVAIVGVTALSVLLPFDVKRIQINGSLLDSLTLPTMPTGDWDGVIAGVLTVALIASVESLLSAVSVDRMHNGPRTNFDRELIGQGTANAISGAIGGLPITGVIVRSSTNVLAGAKTRASAILHGVWILAFAVPFAGLAQMIPTAALAGLLIVIGCQLVKKAHIETARRTGDIAVYVITVLGVVFLNLLEGVLIGLALAVALTVWRVIRAKIVTEHIAGNDWRIVIEGSVSFLSLPRLTSALASVPAGSDVTIELSVDFIDHAAHETIDEWKRQHIAGGGTVEIHEHGTAELHNAAVGPPTRTFTPFDKRSGVVPWKSQPQTNSVMDGLETYHRRTAPMLRPHMEELIHTQKPQTLFITCVDSRVVPNVITSSGPGDLLTVRNVGNMIPEGRADASIEAAIAFAVDVLEVSSIVVCGHSNCGAMTALLDGAQGGGIDRDEHLHTWLEHGDATLRAFDEGRHPVALAAGEEGFGIVDQLSIVNVSLQVQSLAAHPLVRARHRAGDLEVIGLFYDIGTAAALRVTPAGVDRLIEVAE</sequence>
<evidence type="ECO:0000313" key="10">
    <source>
        <dbReference type="EMBL" id="KIU17680.1"/>
    </source>
</evidence>
<protein>
    <submittedName>
        <fullName evidence="10">Carbonic anhydrase</fullName>
    </submittedName>
</protein>
<evidence type="ECO:0000313" key="11">
    <source>
        <dbReference type="Proteomes" id="UP000032221"/>
    </source>
</evidence>
<accession>A0A0D1LA27</accession>
<feature type="transmembrane region" description="Helical" evidence="8">
    <location>
        <begin position="133"/>
        <end position="154"/>
    </location>
</feature>
<evidence type="ECO:0000256" key="3">
    <source>
        <dbReference type="ARBA" id="ARBA00022692"/>
    </source>
</evidence>
<reference evidence="10 11" key="1">
    <citation type="submission" date="2015-01" db="EMBL/GenBank/DDBJ databases">
        <title>Genome sequence of Mycobacterium llatzerense and Mycobacterium immunogenum recovered from brain abscess.</title>
        <authorList>
            <person name="Greninger A.L."/>
            <person name="Langelier C."/>
            <person name="Cunningham G."/>
            <person name="Chiu C.Y."/>
            <person name="Miller S."/>
        </authorList>
    </citation>
    <scope>NUCLEOTIDE SEQUENCE [LARGE SCALE GENOMIC DNA]</scope>
    <source>
        <strain evidence="10 11">CLUC14</strain>
    </source>
</reference>
<comment type="subcellular location">
    <subcellularLocation>
        <location evidence="1">Membrane</location>
        <topology evidence="1">Multi-pass membrane protein</topology>
    </subcellularLocation>
</comment>
<dbReference type="InterPro" id="IPR001902">
    <property type="entry name" value="SLC26A/SulP_fam"/>
</dbReference>
<dbReference type="STRING" id="280871.TL10_07125"/>
<dbReference type="InterPro" id="IPR001765">
    <property type="entry name" value="Carbonic_anhydrase"/>
</dbReference>
<keyword evidence="7" id="KW-0479">Metal-binding</keyword>
<keyword evidence="5 8" id="KW-0472">Membrane</keyword>
<feature type="transmembrane region" description="Helical" evidence="8">
    <location>
        <begin position="183"/>
        <end position="204"/>
    </location>
</feature>
<dbReference type="AlphaFoldDB" id="A0A0D1LA27"/>
<dbReference type="InterPro" id="IPR011547">
    <property type="entry name" value="SLC26A/SulP_dom"/>
</dbReference>
<evidence type="ECO:0000256" key="1">
    <source>
        <dbReference type="ARBA" id="ARBA00004141"/>
    </source>
</evidence>
<feature type="transmembrane region" description="Helical" evidence="8">
    <location>
        <begin position="38"/>
        <end position="57"/>
    </location>
</feature>
<dbReference type="GO" id="GO:0055085">
    <property type="term" value="P:transmembrane transport"/>
    <property type="evidence" value="ECO:0007669"/>
    <property type="project" value="InterPro"/>
</dbReference>
<dbReference type="Gene3D" id="3.40.1050.10">
    <property type="entry name" value="Carbonic anhydrase"/>
    <property type="match status" value="1"/>
</dbReference>
<feature type="binding site" evidence="7">
    <location>
        <position position="575"/>
    </location>
    <ligand>
        <name>Zn(2+)</name>
        <dbReference type="ChEBI" id="CHEBI:29105"/>
    </ligand>
</feature>
<evidence type="ECO:0000256" key="4">
    <source>
        <dbReference type="ARBA" id="ARBA00022989"/>
    </source>
</evidence>
<proteinExistence type="inferred from homology"/>
<evidence type="ECO:0000256" key="5">
    <source>
        <dbReference type="ARBA" id="ARBA00023136"/>
    </source>
</evidence>
<keyword evidence="3 8" id="KW-0812">Transmembrane</keyword>
<gene>
    <name evidence="10" type="ORF">TL10_07125</name>
</gene>
<feature type="transmembrane region" description="Helical" evidence="8">
    <location>
        <begin position="105"/>
        <end position="126"/>
    </location>
</feature>